<dbReference type="SUPFAM" id="SSF53474">
    <property type="entry name" value="alpha/beta-Hydrolases"/>
    <property type="match status" value="1"/>
</dbReference>
<dbReference type="InterPro" id="IPR029058">
    <property type="entry name" value="AB_hydrolase_fold"/>
</dbReference>
<dbReference type="Pfam" id="PF26363">
    <property type="entry name" value="Phospholipase-like"/>
    <property type="match status" value="1"/>
</dbReference>
<keyword evidence="2" id="KW-1185">Reference proteome</keyword>
<evidence type="ECO:0000313" key="2">
    <source>
        <dbReference type="Proteomes" id="UP000232693"/>
    </source>
</evidence>
<accession>A0A2K9AEB7</accession>
<dbReference type="EMBL" id="CP025120">
    <property type="protein sequence ID" value="AUD78736.1"/>
    <property type="molecule type" value="Genomic_DNA"/>
</dbReference>
<protein>
    <submittedName>
        <fullName evidence="1">Uncharacterized protein</fullName>
    </submittedName>
</protein>
<organism evidence="1 2">
    <name type="scientific">Kangiella profundi</name>
    <dbReference type="NCBI Taxonomy" id="1561924"/>
    <lineage>
        <taxon>Bacteria</taxon>
        <taxon>Pseudomonadati</taxon>
        <taxon>Pseudomonadota</taxon>
        <taxon>Gammaproteobacteria</taxon>
        <taxon>Kangiellales</taxon>
        <taxon>Kangiellaceae</taxon>
        <taxon>Kangiella</taxon>
    </lineage>
</organism>
<dbReference type="RefSeq" id="WP_106646590.1">
    <property type="nucleotide sequence ID" value="NZ_BMGO01000001.1"/>
</dbReference>
<dbReference type="KEGG" id="kpd:CW740_05515"/>
<sequence length="256" mass="28804">MKYILFLGLGFLLSSCAIMDYTKEELTGCDHHSKWCDQIRATATETYLYAQMSANTYNDAYQFKLPTNYELVTKKDNDDIGFAYSIYENTRNDLTIIVFRGTEGANFKDWWYGNLWGSQNDRGLELFDTIRQEKGSDETIIVTGHSLGGGIALEISLKRENVEAYVFNTSPRFSANGYSIENKRVSVVEHGEILKALRAPSREASQTYTSIGCSSGGPVAQHEQAKLAECLTQIAATESNEARRSLAQNNIEYIYE</sequence>
<dbReference type="Gene3D" id="3.40.50.1820">
    <property type="entry name" value="alpha/beta hydrolase"/>
    <property type="match status" value="1"/>
</dbReference>
<dbReference type="OrthoDB" id="9762420at2"/>
<name>A0A2K9AEB7_9GAMM</name>
<dbReference type="Proteomes" id="UP000232693">
    <property type="component" value="Chromosome"/>
</dbReference>
<gene>
    <name evidence="1" type="ORF">CW740_05515</name>
</gene>
<proteinExistence type="predicted"/>
<evidence type="ECO:0000313" key="1">
    <source>
        <dbReference type="EMBL" id="AUD78736.1"/>
    </source>
</evidence>
<dbReference type="PROSITE" id="PS51257">
    <property type="entry name" value="PROKAR_LIPOPROTEIN"/>
    <property type="match status" value="1"/>
</dbReference>
<reference evidence="1 2" key="1">
    <citation type="submission" date="2017-12" db="EMBL/GenBank/DDBJ databases">
        <title>Kangiella profundi FT102 completed genome.</title>
        <authorList>
            <person name="Xu J."/>
            <person name="Wang J."/>
            <person name="Lu Y."/>
        </authorList>
    </citation>
    <scope>NUCLEOTIDE SEQUENCE [LARGE SCALE GENOMIC DNA]</scope>
    <source>
        <strain evidence="1 2">FT102</strain>
    </source>
</reference>
<dbReference type="AlphaFoldDB" id="A0A2K9AEB7"/>